<proteinExistence type="predicted"/>
<reference evidence="3 4" key="1">
    <citation type="submission" date="2019-07" db="EMBL/GenBank/DDBJ databases">
        <title>De Novo Assembly of kiwifruit Actinidia rufa.</title>
        <authorList>
            <person name="Sugita-Konishi S."/>
            <person name="Sato K."/>
            <person name="Mori E."/>
            <person name="Abe Y."/>
            <person name="Kisaki G."/>
            <person name="Hamano K."/>
            <person name="Suezawa K."/>
            <person name="Otani M."/>
            <person name="Fukuda T."/>
            <person name="Manabe T."/>
            <person name="Gomi K."/>
            <person name="Tabuchi M."/>
            <person name="Akimitsu K."/>
            <person name="Kataoka I."/>
        </authorList>
    </citation>
    <scope>NUCLEOTIDE SEQUENCE [LARGE SCALE GENOMIC DNA]</scope>
    <source>
        <strain evidence="4">cv. Fuchu</strain>
    </source>
</reference>
<dbReference type="EMBL" id="BJWL01000006">
    <property type="protein sequence ID" value="GFY88573.1"/>
    <property type="molecule type" value="Genomic_DNA"/>
</dbReference>
<feature type="region of interest" description="Disordered" evidence="1">
    <location>
        <begin position="214"/>
        <end position="237"/>
    </location>
</feature>
<evidence type="ECO:0000313" key="4">
    <source>
        <dbReference type="Proteomes" id="UP000585474"/>
    </source>
</evidence>
<name>A0A7J0EQ72_9ERIC</name>
<gene>
    <name evidence="3" type="ORF">Acr_06g0005130</name>
</gene>
<comment type="caution">
    <text evidence="3">The sequence shown here is derived from an EMBL/GenBank/DDBJ whole genome shotgun (WGS) entry which is preliminary data.</text>
</comment>
<keyword evidence="2" id="KW-0812">Transmembrane</keyword>
<keyword evidence="2" id="KW-0472">Membrane</keyword>
<accession>A0A7J0EQ72</accession>
<evidence type="ECO:0000256" key="1">
    <source>
        <dbReference type="SAM" id="MobiDB-lite"/>
    </source>
</evidence>
<keyword evidence="4" id="KW-1185">Reference proteome</keyword>
<evidence type="ECO:0000256" key="2">
    <source>
        <dbReference type="SAM" id="Phobius"/>
    </source>
</evidence>
<feature type="transmembrane region" description="Helical" evidence="2">
    <location>
        <begin position="285"/>
        <end position="306"/>
    </location>
</feature>
<evidence type="ECO:0000313" key="3">
    <source>
        <dbReference type="EMBL" id="GFY88573.1"/>
    </source>
</evidence>
<dbReference type="Proteomes" id="UP000585474">
    <property type="component" value="Unassembled WGS sequence"/>
</dbReference>
<protein>
    <submittedName>
        <fullName evidence="3">Uncharacterized protein</fullName>
    </submittedName>
</protein>
<sequence>MEEERRGGGVADENKVASLSTFKSMLGVEDEDGYVTSNNITFPSNFAEADNNLLLHSVGSSSSCSPQSASVFTHLNPYQEQYFLALKITMPSVLNVMSNNALENSFDLGCDGGFIEAQALSALNRGGGVLIGFNDLSSQTQMGTLNLVSDPLFLDHPFASICRKQPVWYNGKMEVSEVNEKRKQSSGDDVEDFRIDGSGLNYDSDEFLECNKVEKSGKNGGNSSNVNSTVTGGDQKGKKKGFLAKNLMAERCLRKKLNDRTLHDEVCCSKDWQGKNFITVISCELQLQLLACFGILIVMLICFLTLSDYMIKRREVCELNMNASIKFSHMDSGGMFSLFKE</sequence>
<dbReference type="OrthoDB" id="551431at2759"/>
<organism evidence="3 4">
    <name type="scientific">Actinidia rufa</name>
    <dbReference type="NCBI Taxonomy" id="165716"/>
    <lineage>
        <taxon>Eukaryota</taxon>
        <taxon>Viridiplantae</taxon>
        <taxon>Streptophyta</taxon>
        <taxon>Embryophyta</taxon>
        <taxon>Tracheophyta</taxon>
        <taxon>Spermatophyta</taxon>
        <taxon>Magnoliopsida</taxon>
        <taxon>eudicotyledons</taxon>
        <taxon>Gunneridae</taxon>
        <taxon>Pentapetalae</taxon>
        <taxon>asterids</taxon>
        <taxon>Ericales</taxon>
        <taxon>Actinidiaceae</taxon>
        <taxon>Actinidia</taxon>
    </lineage>
</organism>
<keyword evidence="2" id="KW-1133">Transmembrane helix</keyword>
<feature type="compositionally biased region" description="Low complexity" evidence="1">
    <location>
        <begin position="221"/>
        <end position="233"/>
    </location>
</feature>
<dbReference type="AlphaFoldDB" id="A0A7J0EQ72"/>